<comment type="caution">
    <text evidence="2">The sequence shown here is derived from an EMBL/GenBank/DDBJ whole genome shotgun (WGS) entry which is preliminary data.</text>
</comment>
<keyword evidence="1" id="KW-0472">Membrane</keyword>
<accession>A0AAW1D6Y1</accession>
<dbReference type="GO" id="GO:0006811">
    <property type="term" value="P:monoatomic ion transport"/>
    <property type="evidence" value="ECO:0007669"/>
    <property type="project" value="InterPro"/>
</dbReference>
<dbReference type="Proteomes" id="UP001461498">
    <property type="component" value="Unassembled WGS sequence"/>
</dbReference>
<proteinExistence type="predicted"/>
<name>A0AAW1D6Y1_9HEMI</name>
<dbReference type="SUPFAM" id="SSF90112">
    <property type="entry name" value="Neurotransmitter-gated ion-channel transmembrane pore"/>
    <property type="match status" value="1"/>
</dbReference>
<reference evidence="2 3" key="1">
    <citation type="submission" date="2022-12" db="EMBL/GenBank/DDBJ databases">
        <title>Chromosome-level genome assembly of true bugs.</title>
        <authorList>
            <person name="Ma L."/>
            <person name="Li H."/>
        </authorList>
    </citation>
    <scope>NUCLEOTIDE SEQUENCE [LARGE SCALE GENOMIC DNA]</scope>
    <source>
        <strain evidence="2">Lab_2022b</strain>
    </source>
</reference>
<dbReference type="InterPro" id="IPR036719">
    <property type="entry name" value="Neuro-gated_channel_TM_sf"/>
</dbReference>
<gene>
    <name evidence="2" type="ORF">O3M35_008628</name>
</gene>
<dbReference type="AlphaFoldDB" id="A0AAW1D6Y1"/>
<sequence length="60" mass="7157">MVLDRFFLWVFSIACLLGTFGIIFQAPSLYDQRIPIDQRLSEIRKHNVQFPPEHFHEPEL</sequence>
<dbReference type="Gene3D" id="1.20.58.390">
    <property type="entry name" value="Neurotransmitter-gated ion-channel transmembrane domain"/>
    <property type="match status" value="1"/>
</dbReference>
<dbReference type="InterPro" id="IPR038050">
    <property type="entry name" value="Neuro_actylchol_rec"/>
</dbReference>
<organism evidence="2 3">
    <name type="scientific">Rhynocoris fuscipes</name>
    <dbReference type="NCBI Taxonomy" id="488301"/>
    <lineage>
        <taxon>Eukaryota</taxon>
        <taxon>Metazoa</taxon>
        <taxon>Ecdysozoa</taxon>
        <taxon>Arthropoda</taxon>
        <taxon>Hexapoda</taxon>
        <taxon>Insecta</taxon>
        <taxon>Pterygota</taxon>
        <taxon>Neoptera</taxon>
        <taxon>Paraneoptera</taxon>
        <taxon>Hemiptera</taxon>
        <taxon>Heteroptera</taxon>
        <taxon>Panheteroptera</taxon>
        <taxon>Cimicomorpha</taxon>
        <taxon>Reduviidae</taxon>
        <taxon>Harpactorinae</taxon>
        <taxon>Harpactorini</taxon>
        <taxon>Rhynocoris</taxon>
    </lineage>
</organism>
<protein>
    <submittedName>
        <fullName evidence="2">Uncharacterized protein</fullName>
    </submittedName>
</protein>
<evidence type="ECO:0000313" key="3">
    <source>
        <dbReference type="Proteomes" id="UP001461498"/>
    </source>
</evidence>
<feature type="transmembrane region" description="Helical" evidence="1">
    <location>
        <begin position="6"/>
        <end position="24"/>
    </location>
</feature>
<dbReference type="EMBL" id="JAPXFL010000005">
    <property type="protein sequence ID" value="KAK9506751.1"/>
    <property type="molecule type" value="Genomic_DNA"/>
</dbReference>
<dbReference type="GO" id="GO:0016020">
    <property type="term" value="C:membrane"/>
    <property type="evidence" value="ECO:0007669"/>
    <property type="project" value="InterPro"/>
</dbReference>
<keyword evidence="3" id="KW-1185">Reference proteome</keyword>
<evidence type="ECO:0000256" key="1">
    <source>
        <dbReference type="SAM" id="Phobius"/>
    </source>
</evidence>
<keyword evidence="1" id="KW-0812">Transmembrane</keyword>
<keyword evidence="1" id="KW-1133">Transmembrane helix</keyword>
<evidence type="ECO:0000313" key="2">
    <source>
        <dbReference type="EMBL" id="KAK9506751.1"/>
    </source>
</evidence>